<comment type="subcellular location">
    <subcellularLocation>
        <location evidence="1">Membrane</location>
        <topology evidence="1">Single-pass membrane protein</topology>
    </subcellularLocation>
</comment>
<proteinExistence type="predicted"/>
<dbReference type="InterPro" id="IPR003961">
    <property type="entry name" value="FN3_dom"/>
</dbReference>
<feature type="non-terminal residue" evidence="8">
    <location>
        <position position="1"/>
    </location>
</feature>
<keyword evidence="7" id="KW-0675">Receptor</keyword>
<accession>A0A8J1TD29</accession>
<protein>
    <submittedName>
        <fullName evidence="8">Uncharacterized protein</fullName>
    </submittedName>
</protein>
<evidence type="ECO:0000256" key="6">
    <source>
        <dbReference type="ARBA" id="ARBA00023136"/>
    </source>
</evidence>
<dbReference type="PANTHER" id="PTHR46877:SF14">
    <property type="entry name" value="RECEPTOR PROTEIN-TYROSINE KINASE"/>
    <property type="match status" value="1"/>
</dbReference>
<keyword evidence="2" id="KW-0812">Transmembrane</keyword>
<gene>
    <name evidence="8" type="ORF">OFUS_LOCUS23050</name>
</gene>
<keyword evidence="6" id="KW-0472">Membrane</keyword>
<sequence>SFDSSGSIARIDNLSKDSSFVFRVSALYQYEANDVRMGILSDWSDPFITCGDPTYSTLNATYDFAITPSLNHTGPSTLTTKLTWMRPIEDEIKCDDIQTYNIYRNGEYLRGAIGMNIELPKNDFELDTQYNVEISMVNNANLEGPKTLVFDTVTPADKPSSPRDLRMLASDVNSFYLAWKTPRFTNGRLQQYQVTCYVNTTYAVIKQTLSSETRETFVSNLEIGTTYECAVKASTRAGYGPVVQGYFQTTKEGTSDNTMQPNTKQLVGAIVGVTVASVLCILVLIVIIAVLFRKIRRNTSEGKR</sequence>
<evidence type="ECO:0000256" key="2">
    <source>
        <dbReference type="ARBA" id="ARBA00022692"/>
    </source>
</evidence>
<dbReference type="Pfam" id="PF00041">
    <property type="entry name" value="fn3"/>
    <property type="match status" value="1"/>
</dbReference>
<dbReference type="PROSITE" id="PS50853">
    <property type="entry name" value="FN3"/>
    <property type="match status" value="1"/>
</dbReference>
<dbReference type="SUPFAM" id="SSF49265">
    <property type="entry name" value="Fibronectin type III"/>
    <property type="match status" value="1"/>
</dbReference>
<comment type="caution">
    <text evidence="8">The sequence shown here is derived from an EMBL/GenBank/DDBJ whole genome shotgun (WGS) entry which is preliminary data.</text>
</comment>
<dbReference type="OrthoDB" id="65481at2759"/>
<dbReference type="GO" id="GO:0005524">
    <property type="term" value="F:ATP binding"/>
    <property type="evidence" value="ECO:0007669"/>
    <property type="project" value="UniProtKB-KW"/>
</dbReference>
<dbReference type="PANTHER" id="PTHR46877">
    <property type="entry name" value="EPH RECEPTOR A5"/>
    <property type="match status" value="1"/>
</dbReference>
<evidence type="ECO:0000313" key="9">
    <source>
        <dbReference type="Proteomes" id="UP000749559"/>
    </source>
</evidence>
<evidence type="ECO:0000256" key="1">
    <source>
        <dbReference type="ARBA" id="ARBA00004167"/>
    </source>
</evidence>
<dbReference type="InterPro" id="IPR036116">
    <property type="entry name" value="FN3_sf"/>
</dbReference>
<keyword evidence="9" id="KW-1185">Reference proteome</keyword>
<dbReference type="CDD" id="cd00063">
    <property type="entry name" value="FN3"/>
    <property type="match status" value="1"/>
</dbReference>
<keyword evidence="4" id="KW-0067">ATP-binding</keyword>
<dbReference type="GO" id="GO:0030425">
    <property type="term" value="C:dendrite"/>
    <property type="evidence" value="ECO:0007669"/>
    <property type="project" value="TreeGrafter"/>
</dbReference>
<dbReference type="GO" id="GO:0007411">
    <property type="term" value="P:axon guidance"/>
    <property type="evidence" value="ECO:0007669"/>
    <property type="project" value="TreeGrafter"/>
</dbReference>
<dbReference type="AlphaFoldDB" id="A0A8J1TD29"/>
<dbReference type="GO" id="GO:0005886">
    <property type="term" value="C:plasma membrane"/>
    <property type="evidence" value="ECO:0007669"/>
    <property type="project" value="TreeGrafter"/>
</dbReference>
<keyword evidence="3" id="KW-0547">Nucleotide-binding</keyword>
<dbReference type="InterPro" id="IPR013783">
    <property type="entry name" value="Ig-like_fold"/>
</dbReference>
<evidence type="ECO:0000256" key="5">
    <source>
        <dbReference type="ARBA" id="ARBA00022989"/>
    </source>
</evidence>
<evidence type="ECO:0000256" key="4">
    <source>
        <dbReference type="ARBA" id="ARBA00022840"/>
    </source>
</evidence>
<feature type="non-terminal residue" evidence="8">
    <location>
        <position position="304"/>
    </location>
</feature>
<organism evidence="8 9">
    <name type="scientific">Owenia fusiformis</name>
    <name type="common">Polychaete worm</name>
    <dbReference type="NCBI Taxonomy" id="6347"/>
    <lineage>
        <taxon>Eukaryota</taxon>
        <taxon>Metazoa</taxon>
        <taxon>Spiralia</taxon>
        <taxon>Lophotrochozoa</taxon>
        <taxon>Annelida</taxon>
        <taxon>Polychaeta</taxon>
        <taxon>Sedentaria</taxon>
        <taxon>Canalipalpata</taxon>
        <taxon>Sabellida</taxon>
        <taxon>Oweniida</taxon>
        <taxon>Oweniidae</taxon>
        <taxon>Owenia</taxon>
    </lineage>
</organism>
<keyword evidence="5" id="KW-1133">Transmembrane helix</keyword>
<dbReference type="Gene3D" id="2.60.40.10">
    <property type="entry name" value="Immunoglobulins"/>
    <property type="match status" value="1"/>
</dbReference>
<evidence type="ECO:0000256" key="3">
    <source>
        <dbReference type="ARBA" id="ARBA00022741"/>
    </source>
</evidence>
<dbReference type="EMBL" id="CAIIXF020000011">
    <property type="protein sequence ID" value="CAH1798981.1"/>
    <property type="molecule type" value="Genomic_DNA"/>
</dbReference>
<dbReference type="Proteomes" id="UP000749559">
    <property type="component" value="Unassembled WGS sequence"/>
</dbReference>
<name>A0A8J1TD29_OWEFU</name>
<evidence type="ECO:0000256" key="7">
    <source>
        <dbReference type="ARBA" id="ARBA00023170"/>
    </source>
</evidence>
<dbReference type="InterPro" id="IPR050449">
    <property type="entry name" value="Ephrin_rcpt_TKs"/>
</dbReference>
<dbReference type="SMART" id="SM00060">
    <property type="entry name" value="FN3"/>
    <property type="match status" value="1"/>
</dbReference>
<reference evidence="8" key="1">
    <citation type="submission" date="2022-03" db="EMBL/GenBank/DDBJ databases">
        <authorList>
            <person name="Martin C."/>
        </authorList>
    </citation>
    <scope>NUCLEOTIDE SEQUENCE</scope>
</reference>
<dbReference type="GO" id="GO:0005005">
    <property type="term" value="F:transmembrane-ephrin receptor activity"/>
    <property type="evidence" value="ECO:0007669"/>
    <property type="project" value="TreeGrafter"/>
</dbReference>
<evidence type="ECO:0000313" key="8">
    <source>
        <dbReference type="EMBL" id="CAH1798981.1"/>
    </source>
</evidence>